<organism evidence="3 4">
    <name type="scientific">Clavelina lepadiformis</name>
    <name type="common">Light-bulb sea squirt</name>
    <name type="synonym">Ascidia lepadiformis</name>
    <dbReference type="NCBI Taxonomy" id="159417"/>
    <lineage>
        <taxon>Eukaryota</taxon>
        <taxon>Metazoa</taxon>
        <taxon>Chordata</taxon>
        <taxon>Tunicata</taxon>
        <taxon>Ascidiacea</taxon>
        <taxon>Aplousobranchia</taxon>
        <taxon>Clavelinidae</taxon>
        <taxon>Clavelina</taxon>
    </lineage>
</organism>
<dbReference type="Proteomes" id="UP001642483">
    <property type="component" value="Unassembled WGS sequence"/>
</dbReference>
<evidence type="ECO:0000313" key="3">
    <source>
        <dbReference type="EMBL" id="CAK8694759.1"/>
    </source>
</evidence>
<comment type="caution">
    <text evidence="3">The sequence shown here is derived from an EMBL/GenBank/DDBJ whole genome shotgun (WGS) entry which is preliminary data.</text>
</comment>
<dbReference type="InterPro" id="IPR007867">
    <property type="entry name" value="GMC_OxRtase_C"/>
</dbReference>
<reference evidence="3 4" key="1">
    <citation type="submission" date="2024-02" db="EMBL/GenBank/DDBJ databases">
        <authorList>
            <person name="Daric V."/>
            <person name="Darras S."/>
        </authorList>
    </citation>
    <scope>NUCLEOTIDE SEQUENCE [LARGE SCALE GENOMIC DNA]</scope>
</reference>
<evidence type="ECO:0000259" key="2">
    <source>
        <dbReference type="Pfam" id="PF05199"/>
    </source>
</evidence>
<dbReference type="EMBL" id="CAWYQH010000141">
    <property type="protein sequence ID" value="CAK8694759.1"/>
    <property type="molecule type" value="Genomic_DNA"/>
</dbReference>
<sequence>MQYDYPDLSFFIQSVPIDPNDKSTVELYHDILNSKLEVIKEMQEQANKMNSKRFGDFNSVIMLSHPKSTGTLRLRSGDYSEHPAIDPNYLQDPEDVETLLRGLKFLEKLENTPTFLSFGMELMFAAPGCKKEIELGRADNFYRCLARNHGMTMFHPCCTAKMGANSDKMAVTDHRLRVYKVEGLRVADASVMPAITSANTQAPSYMIGEKASDMIKEDWKLI</sequence>
<dbReference type="SUPFAM" id="SSF54373">
    <property type="entry name" value="FAD-linked reductases, C-terminal domain"/>
    <property type="match status" value="1"/>
</dbReference>
<feature type="domain" description="Glucose-methanol-choline oxidoreductase C-terminal" evidence="2">
    <location>
        <begin position="66"/>
        <end position="208"/>
    </location>
</feature>
<protein>
    <recommendedName>
        <fullName evidence="2">Glucose-methanol-choline oxidoreductase C-terminal domain-containing protein</fullName>
    </recommendedName>
</protein>
<accession>A0ABP0GVE9</accession>
<proteinExistence type="inferred from homology"/>
<dbReference type="SUPFAM" id="SSF51905">
    <property type="entry name" value="FAD/NAD(P)-binding domain"/>
    <property type="match status" value="1"/>
</dbReference>
<evidence type="ECO:0000256" key="1">
    <source>
        <dbReference type="ARBA" id="ARBA00010790"/>
    </source>
</evidence>
<dbReference type="PANTHER" id="PTHR11552">
    <property type="entry name" value="GLUCOSE-METHANOL-CHOLINE GMC OXIDOREDUCTASE"/>
    <property type="match status" value="1"/>
</dbReference>
<dbReference type="InterPro" id="IPR012132">
    <property type="entry name" value="GMC_OxRdtase"/>
</dbReference>
<dbReference type="Gene3D" id="3.50.50.60">
    <property type="entry name" value="FAD/NAD(P)-binding domain"/>
    <property type="match status" value="1"/>
</dbReference>
<dbReference type="PANTHER" id="PTHR11552:SF147">
    <property type="entry name" value="CHOLINE DEHYDROGENASE, MITOCHONDRIAL"/>
    <property type="match status" value="1"/>
</dbReference>
<gene>
    <name evidence="3" type="ORF">CVLEPA_LOCUS28101</name>
</gene>
<dbReference type="InterPro" id="IPR036188">
    <property type="entry name" value="FAD/NAD-bd_sf"/>
</dbReference>
<dbReference type="Pfam" id="PF05199">
    <property type="entry name" value="GMC_oxred_C"/>
    <property type="match status" value="1"/>
</dbReference>
<dbReference type="Gene3D" id="3.30.560.10">
    <property type="entry name" value="Glucose Oxidase, domain 3"/>
    <property type="match status" value="1"/>
</dbReference>
<comment type="similarity">
    <text evidence="1">Belongs to the GMC oxidoreductase family.</text>
</comment>
<keyword evidence="4" id="KW-1185">Reference proteome</keyword>
<evidence type="ECO:0000313" key="4">
    <source>
        <dbReference type="Proteomes" id="UP001642483"/>
    </source>
</evidence>
<name>A0ABP0GVE9_CLALP</name>